<sequence>MAYTLNDICIDVCLIVTFTPSGGVESIVSGGEECGSSPSIVINSDGSITITLPLVACLALVLNDDLSVGTSLTSLSFKTS</sequence>
<dbReference type="PATRIC" id="fig|1396.433.peg.5521"/>
<comment type="caution">
    <text evidence="1">The sequence shown here is derived from an EMBL/GenBank/DDBJ whole genome shotgun (WGS) entry which is preliminary data.</text>
</comment>
<reference evidence="1 2" key="1">
    <citation type="journal article" date="2015" name="Genome Announc.">
        <title>Next-Generation Whole-Genome Sequencing of Eight Strains of Bacillus cereus, Isolated from Food.</title>
        <authorList>
            <person name="Krawczyk A.O."/>
            <person name="de Jong A."/>
            <person name="Eijlander R.T."/>
            <person name="Berendsen E.M."/>
            <person name="Holsappel S."/>
            <person name="Wells-Bennik M.H."/>
            <person name="Kuipers O.P."/>
        </authorList>
    </citation>
    <scope>NUCLEOTIDE SEQUENCE [LARGE SCALE GENOMIC DNA]</scope>
    <source>
        <strain evidence="1 2">B4147</strain>
    </source>
</reference>
<reference evidence="2" key="2">
    <citation type="submission" date="2015-04" db="EMBL/GenBank/DDBJ databases">
        <title>Draft Genome Sequences of Eight Spore-Forming Food Isolates of Bacillus cereus Genome sequencing.</title>
        <authorList>
            <person name="Krawcyk A.O."/>
            <person name="de Jong A."/>
            <person name="Eijlander R.T."/>
            <person name="Berendsen E.M."/>
            <person name="Holsappel S."/>
            <person name="Wells-Bennik M."/>
            <person name="Kuipers O.P."/>
        </authorList>
    </citation>
    <scope>NUCLEOTIDE SEQUENCE [LARGE SCALE GENOMIC DNA]</scope>
    <source>
        <strain evidence="2">B4147</strain>
    </source>
</reference>
<dbReference type="Proteomes" id="UP000035350">
    <property type="component" value="Unassembled WGS sequence"/>
</dbReference>
<accession>A0A2A7DK38</accession>
<name>A0A0G8C136_9BACI</name>
<accession>C2PGY0</accession>
<evidence type="ECO:0000313" key="2">
    <source>
        <dbReference type="Proteomes" id="UP000035350"/>
    </source>
</evidence>
<evidence type="ECO:0000313" key="1">
    <source>
        <dbReference type="EMBL" id="KKZ93547.1"/>
    </source>
</evidence>
<dbReference type="EMBL" id="LCYN01000031">
    <property type="protein sequence ID" value="KKZ93547.1"/>
    <property type="molecule type" value="Genomic_DNA"/>
</dbReference>
<dbReference type="RefSeq" id="WP_000332001.1">
    <property type="nucleotide sequence ID" value="NZ_CM000718.1"/>
</dbReference>
<gene>
    <name evidence="1" type="ORF">B4147_2783</name>
</gene>
<dbReference type="AlphaFoldDB" id="A0A0G8C136"/>
<protein>
    <submittedName>
        <fullName evidence="1">Uncharacterized protein</fullName>
    </submittedName>
</protein>
<proteinExistence type="predicted"/>
<accession>A0A0G8C136</accession>
<organism evidence="1 2">
    <name type="scientific">Bacillus wiedmannii</name>
    <dbReference type="NCBI Taxonomy" id="1890302"/>
    <lineage>
        <taxon>Bacteria</taxon>
        <taxon>Bacillati</taxon>
        <taxon>Bacillota</taxon>
        <taxon>Bacilli</taxon>
        <taxon>Bacillales</taxon>
        <taxon>Bacillaceae</taxon>
        <taxon>Bacillus</taxon>
        <taxon>Bacillus cereus group</taxon>
    </lineage>
</organism>